<evidence type="ECO:0000313" key="2">
    <source>
        <dbReference type="EMBL" id="KDA54583.1"/>
    </source>
</evidence>
<gene>
    <name evidence="2" type="ORF">EG19_10480</name>
    <name evidence="1" type="ORF">ENQ31_02060</name>
</gene>
<dbReference type="Proteomes" id="UP000027284">
    <property type="component" value="Unassembled WGS sequence"/>
</dbReference>
<dbReference type="EMBL" id="DSMR01000143">
    <property type="protein sequence ID" value="HET46933.1"/>
    <property type="molecule type" value="Genomic_DNA"/>
</dbReference>
<name>A0A062XUQ5_9BACT</name>
<reference evidence="1" key="2">
    <citation type="journal article" date="2020" name="mSystems">
        <title>Genome- and Community-Level Interaction Insights into Carbon Utilization and Element Cycling Functions of Hydrothermarchaeota in Hydrothermal Sediment.</title>
        <authorList>
            <person name="Zhou Z."/>
            <person name="Liu Y."/>
            <person name="Xu W."/>
            <person name="Pan J."/>
            <person name="Luo Z.H."/>
            <person name="Li M."/>
        </authorList>
    </citation>
    <scope>NUCLEOTIDE SEQUENCE [LARGE SCALE GENOMIC DNA]</scope>
    <source>
        <strain evidence="1">SpSt-299</strain>
    </source>
</reference>
<comment type="caution">
    <text evidence="2">The sequence shown here is derived from an EMBL/GenBank/DDBJ whole genome shotgun (WGS) entry which is preliminary data.</text>
</comment>
<organism evidence="2 3">
    <name type="scientific">Thermoanaerobaculum aquaticum</name>
    <dbReference type="NCBI Taxonomy" id="1312852"/>
    <lineage>
        <taxon>Bacteria</taxon>
        <taxon>Pseudomonadati</taxon>
        <taxon>Acidobacteriota</taxon>
        <taxon>Thermoanaerobaculia</taxon>
        <taxon>Thermoanaerobaculales</taxon>
        <taxon>Thermoanaerobaculaceae</taxon>
        <taxon>Thermoanaerobaculum</taxon>
    </lineage>
</organism>
<protein>
    <submittedName>
        <fullName evidence="2">Uncharacterized protein</fullName>
    </submittedName>
</protein>
<proteinExistence type="predicted"/>
<sequence length="313" mass="36274">MKAYVFWTCLVAVSAFGQQPDYCPPPMAKEWAAKKAAILKARKGDKHYLPKPFPKTEEDFRVDVRYSWFKWFYPFAKKESDVRAEDREIFSALITDAFDVEIIPVINWRGTICQDKLYLVRLYRQAAPTQARFAPENFLASIRLDETGEVAGYAYFPKELGFLGQKGNRTTLEDRLKLWPQDFREHEGRVKRKFGLDARAVGYVAIVLPGDYCDVINPCVLLDVQGQRYLYLVHWIPERERLYKLDANPRLVTREEVEALGGERPDPSVVFHKLFQQTGRWPAPWGYDSRGKPLLILLEEGVPPRLGEENEKP</sequence>
<evidence type="ECO:0000313" key="1">
    <source>
        <dbReference type="EMBL" id="HET46933.1"/>
    </source>
</evidence>
<reference evidence="2 3" key="1">
    <citation type="submission" date="2014-04" db="EMBL/GenBank/DDBJ databases">
        <title>The Genome Sequence of Thermoanaerobaculum aquaticum MP-01, The First Cultivated Group 23 Acidobacterium.</title>
        <authorList>
            <person name="Stamps B.W."/>
            <person name="Losey N.A."/>
            <person name="Lawson P.A."/>
            <person name="Stevenson B.S."/>
        </authorList>
    </citation>
    <scope>NUCLEOTIDE SEQUENCE [LARGE SCALE GENOMIC DNA]</scope>
    <source>
        <strain evidence="2 3">MP-01</strain>
    </source>
</reference>
<dbReference type="AlphaFoldDB" id="A0A062XUQ5"/>
<evidence type="ECO:0000313" key="3">
    <source>
        <dbReference type="Proteomes" id="UP000027284"/>
    </source>
</evidence>
<accession>A0A062XUQ5</accession>
<dbReference type="EMBL" id="JMFG01000006">
    <property type="protein sequence ID" value="KDA54583.1"/>
    <property type="molecule type" value="Genomic_DNA"/>
</dbReference>
<keyword evidence="3" id="KW-1185">Reference proteome</keyword>
<dbReference type="STRING" id="1312852.EG19_10480"/>